<accession>A0A8T0MLF9</accession>
<organism evidence="2 3">
    <name type="scientific">Panicum virgatum</name>
    <name type="common">Blackwell switchgrass</name>
    <dbReference type="NCBI Taxonomy" id="38727"/>
    <lineage>
        <taxon>Eukaryota</taxon>
        <taxon>Viridiplantae</taxon>
        <taxon>Streptophyta</taxon>
        <taxon>Embryophyta</taxon>
        <taxon>Tracheophyta</taxon>
        <taxon>Spermatophyta</taxon>
        <taxon>Magnoliopsida</taxon>
        <taxon>Liliopsida</taxon>
        <taxon>Poales</taxon>
        <taxon>Poaceae</taxon>
        <taxon>PACMAD clade</taxon>
        <taxon>Panicoideae</taxon>
        <taxon>Panicodae</taxon>
        <taxon>Paniceae</taxon>
        <taxon>Panicinae</taxon>
        <taxon>Panicum</taxon>
        <taxon>Panicum sect. Hiantes</taxon>
    </lineage>
</organism>
<evidence type="ECO:0000313" key="3">
    <source>
        <dbReference type="Proteomes" id="UP000823388"/>
    </source>
</evidence>
<reference evidence="2 3" key="1">
    <citation type="submission" date="2020-05" db="EMBL/GenBank/DDBJ databases">
        <title>WGS assembly of Panicum virgatum.</title>
        <authorList>
            <person name="Lovell J.T."/>
            <person name="Jenkins J."/>
            <person name="Shu S."/>
            <person name="Juenger T.E."/>
            <person name="Schmutz J."/>
        </authorList>
    </citation>
    <scope>NUCLEOTIDE SEQUENCE [LARGE SCALE GENOMIC DNA]</scope>
    <source>
        <strain evidence="3">cv. AP13</strain>
    </source>
</reference>
<dbReference type="Proteomes" id="UP000823388">
    <property type="component" value="Chromosome 9N"/>
</dbReference>
<evidence type="ECO:0000256" key="1">
    <source>
        <dbReference type="SAM" id="MobiDB-lite"/>
    </source>
</evidence>
<proteinExistence type="predicted"/>
<sequence>MGHPPAPERRSSGCRAARRDEALVPIALSLATRGPLWRAPSCAARPGMDRRSWSRGAAAEDRRSQAYNRTRRCTRSSILPSRHSLLMSCLHKILYLSNINALL</sequence>
<feature type="compositionally biased region" description="Basic and acidic residues" evidence="1">
    <location>
        <begin position="47"/>
        <end position="64"/>
    </location>
</feature>
<gene>
    <name evidence="2" type="ORF">PVAP13_9NG386573</name>
</gene>
<protein>
    <submittedName>
        <fullName evidence="2">Uncharacterized protein</fullName>
    </submittedName>
</protein>
<evidence type="ECO:0000313" key="2">
    <source>
        <dbReference type="EMBL" id="KAG2538100.1"/>
    </source>
</evidence>
<keyword evidence="3" id="KW-1185">Reference proteome</keyword>
<name>A0A8T0MLF9_PANVG</name>
<dbReference type="AlphaFoldDB" id="A0A8T0MLF9"/>
<dbReference type="EMBL" id="CM029054">
    <property type="protein sequence ID" value="KAG2538100.1"/>
    <property type="molecule type" value="Genomic_DNA"/>
</dbReference>
<feature type="region of interest" description="Disordered" evidence="1">
    <location>
        <begin position="47"/>
        <end position="66"/>
    </location>
</feature>
<comment type="caution">
    <text evidence="2">The sequence shown here is derived from an EMBL/GenBank/DDBJ whole genome shotgun (WGS) entry which is preliminary data.</text>
</comment>